<organism evidence="1 2">
    <name type="scientific">Panagrolaimus sp. JU765</name>
    <dbReference type="NCBI Taxonomy" id="591449"/>
    <lineage>
        <taxon>Eukaryota</taxon>
        <taxon>Metazoa</taxon>
        <taxon>Ecdysozoa</taxon>
        <taxon>Nematoda</taxon>
        <taxon>Chromadorea</taxon>
        <taxon>Rhabditida</taxon>
        <taxon>Tylenchina</taxon>
        <taxon>Panagrolaimomorpha</taxon>
        <taxon>Panagrolaimoidea</taxon>
        <taxon>Panagrolaimidae</taxon>
        <taxon>Panagrolaimus</taxon>
    </lineage>
</organism>
<evidence type="ECO:0000313" key="2">
    <source>
        <dbReference type="WBParaSite" id="JU765_v2.g20557.t1"/>
    </source>
</evidence>
<name>A0AC34QYL9_9BILA</name>
<protein>
    <submittedName>
        <fullName evidence="2">C-type LECtin</fullName>
    </submittedName>
</protein>
<accession>A0AC34QYL9</accession>
<dbReference type="Proteomes" id="UP000887576">
    <property type="component" value="Unplaced"/>
</dbReference>
<dbReference type="WBParaSite" id="JU765_v2.g20557.t1">
    <property type="protein sequence ID" value="JU765_v2.g20557.t1"/>
    <property type="gene ID" value="JU765_v2.g20557"/>
</dbReference>
<sequence length="289" mass="31489">MPTTTLPVTTYPPNVCPPTSYYDFGQISSPGFPTYNYGNELNCTYILQALNGYVINIVFGTVELNKFDTIQIYDGPSESSAVLDTLSGTYLPNSKIVQSTGIYMTLRFLTDSIATAAGFSATFNSVVKSGSTTLPPTRICSDGWIHDQYERYCYKYFANGGVWEQNLQSCGSFGAQLLTIHDGQQEFDVIEFIKNMQGTATSDVWIGLKKVDGSWQWSDGTAVNYLAFLSGEPSAAGSCAAIRSFTSPAGWLAVNCNTALPYICYHNALSFSDKSSQQLISENSSGNLK</sequence>
<reference evidence="2" key="1">
    <citation type="submission" date="2022-11" db="UniProtKB">
        <authorList>
            <consortium name="WormBaseParasite"/>
        </authorList>
    </citation>
    <scope>IDENTIFICATION</scope>
</reference>
<evidence type="ECO:0000313" key="1">
    <source>
        <dbReference type="Proteomes" id="UP000887576"/>
    </source>
</evidence>
<proteinExistence type="predicted"/>